<gene>
    <name evidence="2" type="ORF">JG688_00017034</name>
</gene>
<reference evidence="2" key="1">
    <citation type="submission" date="2021-01" db="EMBL/GenBank/DDBJ databases">
        <title>Phytophthora aleatoria, a newly-described species from Pinus radiata is distinct from Phytophthora cactorum isolates based on comparative genomics.</title>
        <authorList>
            <person name="Mcdougal R."/>
            <person name="Panda P."/>
            <person name="Williams N."/>
            <person name="Studholme D.J."/>
        </authorList>
    </citation>
    <scope>NUCLEOTIDE SEQUENCE</scope>
    <source>
        <strain evidence="2">NZFS 4037</strain>
    </source>
</reference>
<keyword evidence="3" id="KW-1185">Reference proteome</keyword>
<evidence type="ECO:0000256" key="1">
    <source>
        <dbReference type="SAM" id="MobiDB-lite"/>
    </source>
</evidence>
<dbReference type="Proteomes" id="UP000709295">
    <property type="component" value="Unassembled WGS sequence"/>
</dbReference>
<dbReference type="AlphaFoldDB" id="A0A8J5IXJ6"/>
<proteinExistence type="predicted"/>
<feature type="non-terminal residue" evidence="2">
    <location>
        <position position="136"/>
    </location>
</feature>
<accession>A0A8J5IXJ6</accession>
<feature type="compositionally biased region" description="Basic and acidic residues" evidence="1">
    <location>
        <begin position="1"/>
        <end position="12"/>
    </location>
</feature>
<dbReference type="EMBL" id="JAENGY010002343">
    <property type="protein sequence ID" value="KAG6944520.1"/>
    <property type="molecule type" value="Genomic_DNA"/>
</dbReference>
<evidence type="ECO:0000313" key="2">
    <source>
        <dbReference type="EMBL" id="KAG6944520.1"/>
    </source>
</evidence>
<evidence type="ECO:0000313" key="3">
    <source>
        <dbReference type="Proteomes" id="UP000709295"/>
    </source>
</evidence>
<comment type="caution">
    <text evidence="2">The sequence shown here is derived from an EMBL/GenBank/DDBJ whole genome shotgun (WGS) entry which is preliminary data.</text>
</comment>
<protein>
    <submittedName>
        <fullName evidence="2">Uncharacterized protein</fullName>
    </submittedName>
</protein>
<organism evidence="2 3">
    <name type="scientific">Phytophthora aleatoria</name>
    <dbReference type="NCBI Taxonomy" id="2496075"/>
    <lineage>
        <taxon>Eukaryota</taxon>
        <taxon>Sar</taxon>
        <taxon>Stramenopiles</taxon>
        <taxon>Oomycota</taxon>
        <taxon>Peronosporomycetes</taxon>
        <taxon>Peronosporales</taxon>
        <taxon>Peronosporaceae</taxon>
        <taxon>Phytophthora</taxon>
    </lineage>
</organism>
<feature type="region of interest" description="Disordered" evidence="1">
    <location>
        <begin position="1"/>
        <end position="25"/>
    </location>
</feature>
<sequence length="136" mass="15933">MKRRSRSDEDHGNGSAAADGDEYEPDTQIAEKHTLTWMGDLCDTFQTTNRQMLRSTVFPFHFTTESVYVKGAWNVEIRHPFYTHNHTLSREVYDNYSHNCQVPMTEPIVEDLHLIVKASGKSLRIYEYIRYHSAYK</sequence>
<name>A0A8J5IXJ6_9STRA</name>